<dbReference type="AlphaFoldDB" id="A0A401TFS1"/>
<reference evidence="2 3" key="1">
    <citation type="journal article" date="2018" name="Nat. Ecol. Evol.">
        <title>Shark genomes provide insights into elasmobranch evolution and the origin of vertebrates.</title>
        <authorList>
            <person name="Hara Y"/>
            <person name="Yamaguchi K"/>
            <person name="Onimaru K"/>
            <person name="Kadota M"/>
            <person name="Koyanagi M"/>
            <person name="Keeley SD"/>
            <person name="Tatsumi K"/>
            <person name="Tanaka K"/>
            <person name="Motone F"/>
            <person name="Kageyama Y"/>
            <person name="Nozu R"/>
            <person name="Adachi N"/>
            <person name="Nishimura O"/>
            <person name="Nakagawa R"/>
            <person name="Tanegashima C"/>
            <person name="Kiyatake I"/>
            <person name="Matsumoto R"/>
            <person name="Murakumo K"/>
            <person name="Nishida K"/>
            <person name="Terakita A"/>
            <person name="Kuratani S"/>
            <person name="Sato K"/>
            <person name="Hyodo S Kuraku.S."/>
        </authorList>
    </citation>
    <scope>NUCLEOTIDE SEQUENCE [LARGE SCALE GENOMIC DNA]</scope>
</reference>
<sequence length="96" mass="10212">MMAAGTACMQLRLSNVKDCFLHLASQRASQLHLEEVSADANGVFPAAAVYFFFHFTPAFITHSRLAWKSGVGSGSECGDTSEVSSVSEGLAPHTGY</sequence>
<feature type="non-terminal residue" evidence="2">
    <location>
        <position position="96"/>
    </location>
</feature>
<dbReference type="EMBL" id="BEZZ01050887">
    <property type="protein sequence ID" value="GCC41473.1"/>
    <property type="molecule type" value="Genomic_DNA"/>
</dbReference>
<comment type="caution">
    <text evidence="2">The sequence shown here is derived from an EMBL/GenBank/DDBJ whole genome shotgun (WGS) entry which is preliminary data.</text>
</comment>
<accession>A0A401TFS1</accession>
<dbReference type="Proteomes" id="UP000287033">
    <property type="component" value="Unassembled WGS sequence"/>
</dbReference>
<protein>
    <submittedName>
        <fullName evidence="2">Uncharacterized protein</fullName>
    </submittedName>
</protein>
<evidence type="ECO:0000313" key="3">
    <source>
        <dbReference type="Proteomes" id="UP000287033"/>
    </source>
</evidence>
<feature type="region of interest" description="Disordered" evidence="1">
    <location>
        <begin position="70"/>
        <end position="96"/>
    </location>
</feature>
<gene>
    <name evidence="2" type="ORF">chiPu_0025029</name>
</gene>
<name>A0A401TFS1_CHIPU</name>
<organism evidence="2 3">
    <name type="scientific">Chiloscyllium punctatum</name>
    <name type="common">Brownbanded bambooshark</name>
    <name type="synonym">Hemiscyllium punctatum</name>
    <dbReference type="NCBI Taxonomy" id="137246"/>
    <lineage>
        <taxon>Eukaryota</taxon>
        <taxon>Metazoa</taxon>
        <taxon>Chordata</taxon>
        <taxon>Craniata</taxon>
        <taxon>Vertebrata</taxon>
        <taxon>Chondrichthyes</taxon>
        <taxon>Elasmobranchii</taxon>
        <taxon>Galeomorphii</taxon>
        <taxon>Galeoidea</taxon>
        <taxon>Orectolobiformes</taxon>
        <taxon>Hemiscylliidae</taxon>
        <taxon>Chiloscyllium</taxon>
    </lineage>
</organism>
<keyword evidence="3" id="KW-1185">Reference proteome</keyword>
<evidence type="ECO:0000256" key="1">
    <source>
        <dbReference type="SAM" id="MobiDB-lite"/>
    </source>
</evidence>
<proteinExistence type="predicted"/>
<evidence type="ECO:0000313" key="2">
    <source>
        <dbReference type="EMBL" id="GCC41473.1"/>
    </source>
</evidence>
<dbReference type="Gene3D" id="2.40.40.20">
    <property type="match status" value="1"/>
</dbReference>